<proteinExistence type="predicted"/>
<accession>A0A7C8IJ53</accession>
<keyword evidence="1" id="KW-0808">Transferase</keyword>
<dbReference type="InterPro" id="IPR019183">
    <property type="entry name" value="NAA25_NatB_aux_su"/>
</dbReference>
<organism evidence="1 2">
    <name type="scientific">Massariosphaeria phaeospora</name>
    <dbReference type="NCBI Taxonomy" id="100035"/>
    <lineage>
        <taxon>Eukaryota</taxon>
        <taxon>Fungi</taxon>
        <taxon>Dikarya</taxon>
        <taxon>Ascomycota</taxon>
        <taxon>Pezizomycotina</taxon>
        <taxon>Dothideomycetes</taxon>
        <taxon>Pleosporomycetidae</taxon>
        <taxon>Pleosporales</taxon>
        <taxon>Pleosporales incertae sedis</taxon>
        <taxon>Massariosphaeria</taxon>
    </lineage>
</organism>
<reference evidence="1 2" key="1">
    <citation type="submission" date="2020-01" db="EMBL/GenBank/DDBJ databases">
        <authorList>
            <consortium name="DOE Joint Genome Institute"/>
            <person name="Haridas S."/>
            <person name="Albert R."/>
            <person name="Binder M."/>
            <person name="Bloem J."/>
            <person name="Labutti K."/>
            <person name="Salamov A."/>
            <person name="Andreopoulos B."/>
            <person name="Baker S.E."/>
            <person name="Barry K."/>
            <person name="Bills G."/>
            <person name="Bluhm B.H."/>
            <person name="Cannon C."/>
            <person name="Castanera R."/>
            <person name="Culley D.E."/>
            <person name="Daum C."/>
            <person name="Ezra D."/>
            <person name="Gonzalez J.B."/>
            <person name="Henrissat B."/>
            <person name="Kuo A."/>
            <person name="Liang C."/>
            <person name="Lipzen A."/>
            <person name="Lutzoni F."/>
            <person name="Magnuson J."/>
            <person name="Mondo S."/>
            <person name="Nolan M."/>
            <person name="Ohm R."/>
            <person name="Pangilinan J."/>
            <person name="Park H.-J.H."/>
            <person name="Ramirez L."/>
            <person name="Alfaro M."/>
            <person name="Sun H."/>
            <person name="Tritt A."/>
            <person name="Yoshinaga Y."/>
            <person name="Zwiers L.-H.L."/>
            <person name="Turgeon B.G."/>
            <person name="Goodwin S.B."/>
            <person name="Spatafora J.W."/>
            <person name="Crous P.W."/>
            <person name="Grigoriev I.V."/>
        </authorList>
    </citation>
    <scope>NUCLEOTIDE SEQUENCE [LARGE SCALE GENOMIC DNA]</scope>
    <source>
        <strain evidence="1 2">CBS 611.86</strain>
    </source>
</reference>
<dbReference type="Proteomes" id="UP000481861">
    <property type="component" value="Unassembled WGS sequence"/>
</dbReference>
<dbReference type="OrthoDB" id="24670at2759"/>
<protein>
    <submittedName>
        <fullName evidence="1">N-acetyltransferase B complex non catalytic subunit-domain-containing protein</fullName>
    </submittedName>
</protein>
<gene>
    <name evidence="1" type="ORF">BDV95DRAFT_556079</name>
</gene>
<keyword evidence="2" id="KW-1185">Reference proteome</keyword>
<dbReference type="GO" id="GO:0016740">
    <property type="term" value="F:transferase activity"/>
    <property type="evidence" value="ECO:0007669"/>
    <property type="project" value="UniProtKB-KW"/>
</dbReference>
<evidence type="ECO:0000313" key="1">
    <source>
        <dbReference type="EMBL" id="KAF2877832.1"/>
    </source>
</evidence>
<name>A0A7C8IJ53_9PLEO</name>
<dbReference type="EMBL" id="JAADJZ010000001">
    <property type="protein sequence ID" value="KAF2877832.1"/>
    <property type="molecule type" value="Genomic_DNA"/>
</dbReference>
<comment type="caution">
    <text evidence="1">The sequence shown here is derived from an EMBL/GenBank/DDBJ whole genome shotgun (WGS) entry which is preliminary data.</text>
</comment>
<evidence type="ECO:0000313" key="2">
    <source>
        <dbReference type="Proteomes" id="UP000481861"/>
    </source>
</evidence>
<dbReference type="Pfam" id="PF09797">
    <property type="entry name" value="NatB_MDM20"/>
    <property type="match status" value="1"/>
</dbReference>
<sequence>MAYNWDSLCAAQRLQPNPKFALDKIKKLLKKRPNDAYLLAWRADVCSQLDADGPEILDRLIPLSEYQPPIADTALLSYIYRLAIEATRSQHMAKDGLNSVGEAIIKAWRNAAKTLNTKTARLNVWSDLYKCAVRADCWEDVRIATTEASKEGPINKKTVFFALILANHLAAEQNSAFASSGDRDITVMVQKKFATEKLKQAFGITSSATTASTVHVENMRDLRFMAQIFQRQQHTTELMDIWQGPNFATPGWLWVKHTEDVHETLVEVLRRDRLWVRVEELCVDAIEIALKAVDDGSYSAGHLEKLSQESWKIWGSFMQAIKQSYSEEEANERVLSTLNRMNKSTPPPQARELELTRMSLTAYIGDPAALLNLCQAYWIEHLRLSSCFHDLRRFVDKLPVKEQQQFHRYITESAKLHIPMADTATSAWIWKKWLQIEVNVLKFDYLFTLSIPAVPKAEAIEAFVTHALRLYKLGVDMQGDSHHDAGYLAIMGLLTLHHRIVHSSNDAERKSPWEFDYNSRILLQATVLAHHLTKSDSGKQNRTLLLLATRLHLNLGLGTIAFQNWNQARVKEMLLDSLSYILLSRISQTHPFVERVGTITFDADAELAKTISTIERMESRIDDFMITDMDSCVYDKIIELRDFKRKFRSSLTKHVCLMERRRIARMQGSDLEPELSLDFKNYVHMSVNYDLDVFPHFGHSSRKDDYQKLIMPNEPPGQLWFYNQYMRVDLTSRDAHMEQGTMRHDEAMTEFDERLKPSYEANIHSTVIESTLAPLWYRAESLVAAMEIGAEKDTHAKPEVLYDELLTELNLLFTNLNTIPGDLAKSIEPVDEQPLFHENILMCCYGALEALFLLWQTSVEIGNSNLKVKIDQEKQVQLMQILLGCALAIIKVAKAYGDKLMKHGRACIVAQVRWGPTGEALKELISDTELQGYAREYVDSAFEALGGVPKAAFRMQALAEDLPKQLKKRWDSNH</sequence>
<dbReference type="AlphaFoldDB" id="A0A7C8IJ53"/>